<keyword evidence="5 9" id="KW-0067">ATP-binding</keyword>
<proteinExistence type="inferred from homology"/>
<evidence type="ECO:0000313" key="10">
    <source>
        <dbReference type="Proteomes" id="UP000823989"/>
    </source>
</evidence>
<comment type="caution">
    <text evidence="9">The sequence shown here is derived from an EMBL/GenBank/DDBJ whole genome shotgun (WGS) entry which is preliminary data.</text>
</comment>
<dbReference type="GO" id="GO:0016787">
    <property type="term" value="F:hydrolase activity"/>
    <property type="evidence" value="ECO:0007669"/>
    <property type="project" value="UniProtKB-KW"/>
</dbReference>
<evidence type="ECO:0000256" key="5">
    <source>
        <dbReference type="ARBA" id="ARBA00022840"/>
    </source>
</evidence>
<feature type="domain" description="DNA2/NAM7 helicase helicase" evidence="7">
    <location>
        <begin position="282"/>
        <end position="755"/>
    </location>
</feature>
<dbReference type="Pfam" id="PF13087">
    <property type="entry name" value="AAA_12"/>
    <property type="match status" value="1"/>
</dbReference>
<evidence type="ECO:0000256" key="4">
    <source>
        <dbReference type="ARBA" id="ARBA00022806"/>
    </source>
</evidence>
<evidence type="ECO:0000259" key="7">
    <source>
        <dbReference type="Pfam" id="PF13086"/>
    </source>
</evidence>
<evidence type="ECO:0000256" key="6">
    <source>
        <dbReference type="SAM" id="Coils"/>
    </source>
</evidence>
<feature type="domain" description="DNA2/NAM7 helicase-like C-terminal" evidence="8">
    <location>
        <begin position="852"/>
        <end position="970"/>
    </location>
</feature>
<comment type="similarity">
    <text evidence="1">Belongs to the DNA2/NAM7 helicase family.</text>
</comment>
<dbReference type="AlphaFoldDB" id="A0A9D1TZ60"/>
<evidence type="ECO:0000256" key="1">
    <source>
        <dbReference type="ARBA" id="ARBA00007913"/>
    </source>
</evidence>
<dbReference type="PANTHER" id="PTHR43788">
    <property type="entry name" value="DNA2/NAM7 HELICASE FAMILY MEMBER"/>
    <property type="match status" value="1"/>
</dbReference>
<dbReference type="Gene3D" id="3.40.50.300">
    <property type="entry name" value="P-loop containing nucleotide triphosphate hydrolases"/>
    <property type="match status" value="3"/>
</dbReference>
<protein>
    <submittedName>
        <fullName evidence="9">ATP-binding protein</fullName>
    </submittedName>
</protein>
<reference evidence="9" key="2">
    <citation type="submission" date="2021-04" db="EMBL/GenBank/DDBJ databases">
        <authorList>
            <person name="Gilroy R."/>
        </authorList>
    </citation>
    <scope>NUCLEOTIDE SEQUENCE</scope>
    <source>
        <strain evidence="9">ChiHjej13B12-752</strain>
    </source>
</reference>
<dbReference type="GO" id="GO:0043139">
    <property type="term" value="F:5'-3' DNA helicase activity"/>
    <property type="evidence" value="ECO:0007669"/>
    <property type="project" value="TreeGrafter"/>
</dbReference>
<keyword evidence="3" id="KW-0378">Hydrolase</keyword>
<dbReference type="InterPro" id="IPR041677">
    <property type="entry name" value="DNA2/NAM7_AAA_11"/>
</dbReference>
<dbReference type="Pfam" id="PF13086">
    <property type="entry name" value="AAA_11"/>
    <property type="match status" value="1"/>
</dbReference>
<dbReference type="PANTHER" id="PTHR43788:SF8">
    <property type="entry name" value="DNA-BINDING PROTEIN SMUBP-2"/>
    <property type="match status" value="1"/>
</dbReference>
<dbReference type="InterPro" id="IPR041679">
    <property type="entry name" value="DNA2/NAM7-like_C"/>
</dbReference>
<dbReference type="InterPro" id="IPR027417">
    <property type="entry name" value="P-loop_NTPase"/>
</dbReference>
<gene>
    <name evidence="9" type="ORF">H9891_02840</name>
</gene>
<dbReference type="EMBL" id="DXHR01000008">
    <property type="protein sequence ID" value="HIW12076.1"/>
    <property type="molecule type" value="Genomic_DNA"/>
</dbReference>
<dbReference type="InterPro" id="IPR050534">
    <property type="entry name" value="Coronavir_polyprotein_1ab"/>
</dbReference>
<accession>A0A9D1TZ60</accession>
<keyword evidence="4" id="KW-0347">Helicase</keyword>
<evidence type="ECO:0000259" key="8">
    <source>
        <dbReference type="Pfam" id="PF13087"/>
    </source>
</evidence>
<evidence type="ECO:0000313" key="9">
    <source>
        <dbReference type="EMBL" id="HIW12076.1"/>
    </source>
</evidence>
<sequence length="995" mass="114587">MENRKIEEILESWLTYESLNTGAFKKENHHIHIDRDTDFQFTDEELEKQAKITEDYRKKHTRKKPDPLYFNHRIYAGVYHQSEMLERLNQLWNTEEEVFDKQLGKNILFTFQLDSDGIPIEDSLFVPTSAVVMRDLFAEKWNGDLTHNRLAENKNSISEKLSESMEPFMDSGFNGVTFHEWLAKVLKELFYVEENIALEKYIRRNIPDKLDNEVHFNSFLYPDLEFVISQKDRGLLPEYLSGKPDAVDVNENRAEIEKTLSPENIPLGRWPSNIEFQQSLMQQFAINKILNEEVDILSVNGPPGTGKTSLLKDVFADLVVQRAIKMTGYKHPTDAFIKINDKAKHKYPYYLMDENLQGYSMAVASSNNGAVENLTKDLPDIKEIDSSELDKVKDADIFPRFAHYLLHPETNIEQSSVWGLFSLPLGKNDNINKAVNLLFNGEEKFRIDEIANELETIKTNINWQQQVEAFNDCKNKVEEEINRLINFKNKFEKFKNRNNVLEEINETDERINSLNEEENNLSETLEDLKVIIENKEQKSLLDKLLFRDNKAADERSQRQQTKQRLEEVKSDIKSAQKELDVLKQEESEYKEYHEEKNDLESDGLVLPADTFFNDEKNDYQNRQKQCLWMTTRLMQLRSDFFIEALKLHHAFNACSHNEIKAALASIAYRKDIDLNSRVDKERLIHSWKTLHLLIPVVSTTFSSLGSMYRGLGAGSLDYLFVDEAGQAMAHQAAGGLLRSRKFIAVGDPLQIEPVMPLSESLINAIRQSYNLDDQLGNGYSVQYMADKINRYGTELNDGTWIGIPLWVHRRCLDPMFSISNKISYENRMVHGFESGKSVGSGFWIHSKGTATEKQYVPEHAEETANLLGELLAQGEKLNEIFIITPFTAVKNNLKTHLRKSFKETKGMGTFIENNIGTVHTFQGKGADTVIFVAGTDESTNGATQWSCSKSNLLNVAVTRAKKTFYIIGDEERLSRHAYYSDISQHTEPYATNRLL</sequence>
<keyword evidence="6" id="KW-0175">Coiled coil</keyword>
<dbReference type="Proteomes" id="UP000823989">
    <property type="component" value="Unassembled WGS sequence"/>
</dbReference>
<dbReference type="GO" id="GO:0005524">
    <property type="term" value="F:ATP binding"/>
    <property type="evidence" value="ECO:0007669"/>
    <property type="project" value="UniProtKB-KW"/>
</dbReference>
<organism evidence="9 10">
    <name type="scientific">Candidatus Salinicoccus stercoripullorum</name>
    <dbReference type="NCBI Taxonomy" id="2838756"/>
    <lineage>
        <taxon>Bacteria</taxon>
        <taxon>Bacillati</taxon>
        <taxon>Bacillota</taxon>
        <taxon>Bacilli</taxon>
        <taxon>Bacillales</taxon>
        <taxon>Staphylococcaceae</taxon>
        <taxon>Salinicoccus</taxon>
    </lineage>
</organism>
<feature type="coiled-coil region" evidence="6">
    <location>
        <begin position="477"/>
        <end position="602"/>
    </location>
</feature>
<keyword evidence="2" id="KW-0547">Nucleotide-binding</keyword>
<dbReference type="SUPFAM" id="SSF52540">
    <property type="entry name" value="P-loop containing nucleoside triphosphate hydrolases"/>
    <property type="match status" value="1"/>
</dbReference>
<evidence type="ECO:0000256" key="3">
    <source>
        <dbReference type="ARBA" id="ARBA00022801"/>
    </source>
</evidence>
<reference evidence="9" key="1">
    <citation type="journal article" date="2021" name="PeerJ">
        <title>Extensive microbial diversity within the chicken gut microbiome revealed by metagenomics and culture.</title>
        <authorList>
            <person name="Gilroy R."/>
            <person name="Ravi A."/>
            <person name="Getino M."/>
            <person name="Pursley I."/>
            <person name="Horton D.L."/>
            <person name="Alikhan N.F."/>
            <person name="Baker D."/>
            <person name="Gharbi K."/>
            <person name="Hall N."/>
            <person name="Watson M."/>
            <person name="Adriaenssens E.M."/>
            <person name="Foster-Nyarko E."/>
            <person name="Jarju S."/>
            <person name="Secka A."/>
            <person name="Antonio M."/>
            <person name="Oren A."/>
            <person name="Chaudhuri R.R."/>
            <person name="La Ragione R."/>
            <person name="Hildebrand F."/>
            <person name="Pallen M.J."/>
        </authorList>
    </citation>
    <scope>NUCLEOTIDE SEQUENCE</scope>
    <source>
        <strain evidence="9">ChiHjej13B12-752</strain>
    </source>
</reference>
<evidence type="ECO:0000256" key="2">
    <source>
        <dbReference type="ARBA" id="ARBA00022741"/>
    </source>
</evidence>
<name>A0A9D1TZ60_9STAP</name>